<name>A0A2I0VJJ4_9ASPA</name>
<keyword evidence="2" id="KW-1185">Reference proteome</keyword>
<reference evidence="1 2" key="1">
    <citation type="journal article" date="2016" name="Sci. Rep.">
        <title>The Dendrobium catenatum Lindl. genome sequence provides insights into polysaccharide synthase, floral development and adaptive evolution.</title>
        <authorList>
            <person name="Zhang G.Q."/>
            <person name="Xu Q."/>
            <person name="Bian C."/>
            <person name="Tsai W.C."/>
            <person name="Yeh C.M."/>
            <person name="Liu K.W."/>
            <person name="Yoshida K."/>
            <person name="Zhang L.S."/>
            <person name="Chang S.B."/>
            <person name="Chen F."/>
            <person name="Shi Y."/>
            <person name="Su Y.Y."/>
            <person name="Zhang Y.Q."/>
            <person name="Chen L.J."/>
            <person name="Yin Y."/>
            <person name="Lin M."/>
            <person name="Huang H."/>
            <person name="Deng H."/>
            <person name="Wang Z.W."/>
            <person name="Zhu S.L."/>
            <person name="Zhao X."/>
            <person name="Deng C."/>
            <person name="Niu S.C."/>
            <person name="Huang J."/>
            <person name="Wang M."/>
            <person name="Liu G.H."/>
            <person name="Yang H.J."/>
            <person name="Xiao X.J."/>
            <person name="Hsiao Y.Y."/>
            <person name="Wu W.L."/>
            <person name="Chen Y.Y."/>
            <person name="Mitsuda N."/>
            <person name="Ohme-Takagi M."/>
            <person name="Luo Y.B."/>
            <person name="Van de Peer Y."/>
            <person name="Liu Z.J."/>
        </authorList>
    </citation>
    <scope>NUCLEOTIDE SEQUENCE [LARGE SCALE GENOMIC DNA]</scope>
    <source>
        <tissue evidence="1">The whole plant</tissue>
    </source>
</reference>
<dbReference type="Proteomes" id="UP000233837">
    <property type="component" value="Unassembled WGS sequence"/>
</dbReference>
<organism evidence="1 2">
    <name type="scientific">Dendrobium catenatum</name>
    <dbReference type="NCBI Taxonomy" id="906689"/>
    <lineage>
        <taxon>Eukaryota</taxon>
        <taxon>Viridiplantae</taxon>
        <taxon>Streptophyta</taxon>
        <taxon>Embryophyta</taxon>
        <taxon>Tracheophyta</taxon>
        <taxon>Spermatophyta</taxon>
        <taxon>Magnoliopsida</taxon>
        <taxon>Liliopsida</taxon>
        <taxon>Asparagales</taxon>
        <taxon>Orchidaceae</taxon>
        <taxon>Epidendroideae</taxon>
        <taxon>Malaxideae</taxon>
        <taxon>Dendrobiinae</taxon>
        <taxon>Dendrobium</taxon>
    </lineage>
</organism>
<gene>
    <name evidence="1" type="ORF">MA16_Dca016727</name>
</gene>
<protein>
    <submittedName>
        <fullName evidence="1">Uncharacterized protein</fullName>
    </submittedName>
</protein>
<reference evidence="1 2" key="2">
    <citation type="journal article" date="2017" name="Nature">
        <title>The Apostasia genome and the evolution of orchids.</title>
        <authorList>
            <person name="Zhang G.Q."/>
            <person name="Liu K.W."/>
            <person name="Li Z."/>
            <person name="Lohaus R."/>
            <person name="Hsiao Y.Y."/>
            <person name="Niu S.C."/>
            <person name="Wang J.Y."/>
            <person name="Lin Y.C."/>
            <person name="Xu Q."/>
            <person name="Chen L.J."/>
            <person name="Yoshida K."/>
            <person name="Fujiwara S."/>
            <person name="Wang Z.W."/>
            <person name="Zhang Y.Q."/>
            <person name="Mitsuda N."/>
            <person name="Wang M."/>
            <person name="Liu G.H."/>
            <person name="Pecoraro L."/>
            <person name="Huang H.X."/>
            <person name="Xiao X.J."/>
            <person name="Lin M."/>
            <person name="Wu X.Y."/>
            <person name="Wu W.L."/>
            <person name="Chen Y.Y."/>
            <person name="Chang S.B."/>
            <person name="Sakamoto S."/>
            <person name="Ohme-Takagi M."/>
            <person name="Yagi M."/>
            <person name="Zeng S.J."/>
            <person name="Shen C.Y."/>
            <person name="Yeh C.M."/>
            <person name="Luo Y.B."/>
            <person name="Tsai W.C."/>
            <person name="Van de Peer Y."/>
            <person name="Liu Z.J."/>
        </authorList>
    </citation>
    <scope>NUCLEOTIDE SEQUENCE [LARGE SCALE GENOMIC DNA]</scope>
    <source>
        <tissue evidence="1">The whole plant</tissue>
    </source>
</reference>
<dbReference type="AlphaFoldDB" id="A0A2I0VJJ4"/>
<proteinExistence type="predicted"/>
<accession>A0A2I0VJJ4</accession>
<dbReference type="EMBL" id="KZ503477">
    <property type="protein sequence ID" value="PKU63586.1"/>
    <property type="molecule type" value="Genomic_DNA"/>
</dbReference>
<evidence type="ECO:0000313" key="1">
    <source>
        <dbReference type="EMBL" id="PKU63586.1"/>
    </source>
</evidence>
<evidence type="ECO:0000313" key="2">
    <source>
        <dbReference type="Proteomes" id="UP000233837"/>
    </source>
</evidence>
<sequence length="113" mass="11821">MMPKVLINGELAGVGETGGHLAIFHNPTRPPWTGPAGPIQWAGSILPKKRAGGQQAEAAGGLENWCNRAVCVEKLFCADAERNSPSGDQLECAMSVEPSTVPNAVPCRGTERG</sequence>